<keyword evidence="2" id="KW-0255">Endonuclease</keyword>
<dbReference type="InterPro" id="IPR013022">
    <property type="entry name" value="Xyl_isomerase-like_TIM-brl"/>
</dbReference>
<dbReference type="Gene3D" id="3.20.20.150">
    <property type="entry name" value="Divalent-metal-dependent TIM barrel enzymes"/>
    <property type="match status" value="1"/>
</dbReference>
<dbReference type="RefSeq" id="WP_101823996.1">
    <property type="nucleotide sequence ID" value="NZ_PJZH01000006.1"/>
</dbReference>
<dbReference type="EMBL" id="PJZH01000006">
    <property type="protein sequence ID" value="PLR36422.1"/>
    <property type="molecule type" value="Genomic_DNA"/>
</dbReference>
<protein>
    <submittedName>
        <fullName evidence="2">Endonuclease</fullName>
    </submittedName>
</protein>
<dbReference type="AlphaFoldDB" id="A0A2N5E5L6"/>
<dbReference type="GO" id="GO:0004519">
    <property type="term" value="F:endonuclease activity"/>
    <property type="evidence" value="ECO:0007669"/>
    <property type="project" value="UniProtKB-KW"/>
</dbReference>
<comment type="caution">
    <text evidence="2">The sequence shown here is derived from an EMBL/GenBank/DDBJ whole genome shotgun (WGS) entry which is preliminary data.</text>
</comment>
<dbReference type="PANTHER" id="PTHR12110">
    <property type="entry name" value="HYDROXYPYRUVATE ISOMERASE"/>
    <property type="match status" value="1"/>
</dbReference>
<evidence type="ECO:0000259" key="1">
    <source>
        <dbReference type="Pfam" id="PF01261"/>
    </source>
</evidence>
<proteinExistence type="predicted"/>
<evidence type="ECO:0000313" key="3">
    <source>
        <dbReference type="Proteomes" id="UP000234503"/>
    </source>
</evidence>
<dbReference type="InterPro" id="IPR050312">
    <property type="entry name" value="IolE/XylAMocC-like"/>
</dbReference>
<dbReference type="Proteomes" id="UP000234503">
    <property type="component" value="Unassembled WGS sequence"/>
</dbReference>
<keyword evidence="2" id="KW-0378">Hydrolase</keyword>
<accession>A0A2N5E5L6</accession>
<dbReference type="SUPFAM" id="SSF51658">
    <property type="entry name" value="Xylose isomerase-like"/>
    <property type="match status" value="1"/>
</dbReference>
<gene>
    <name evidence="2" type="ORF">CYR32_08660</name>
</gene>
<keyword evidence="2" id="KW-0540">Nuclease</keyword>
<dbReference type="PANTHER" id="PTHR12110:SF52">
    <property type="entry name" value="XYLOSE ISOMERASE"/>
    <property type="match status" value="1"/>
</dbReference>
<evidence type="ECO:0000313" key="2">
    <source>
        <dbReference type="EMBL" id="PLR36422.1"/>
    </source>
</evidence>
<dbReference type="InterPro" id="IPR036237">
    <property type="entry name" value="Xyl_isomerase-like_sf"/>
</dbReference>
<dbReference type="OrthoDB" id="9787068at2"/>
<organism evidence="2 3">
    <name type="scientific">Chimaeribacter coloradensis</name>
    <dbReference type="NCBI Taxonomy" id="2060068"/>
    <lineage>
        <taxon>Bacteria</taxon>
        <taxon>Pseudomonadati</taxon>
        <taxon>Pseudomonadota</taxon>
        <taxon>Gammaproteobacteria</taxon>
        <taxon>Enterobacterales</taxon>
        <taxon>Yersiniaceae</taxon>
        <taxon>Chimaeribacter</taxon>
    </lineage>
</organism>
<keyword evidence="3" id="KW-1185">Reference proteome</keyword>
<dbReference type="Pfam" id="PF01261">
    <property type="entry name" value="AP_endonuc_2"/>
    <property type="match status" value="1"/>
</dbReference>
<sequence length="278" mass="31017">MIHTPDPDKLSLNTATVRRQWDLRQIIEGCARHEIRGISPWRDQVAALGLEEAARLCRLHNLAVTGYCRGGMFPAATPAGRQKALEDNFRAVEEALTLGAACLVLVVGGLPDGSKDLAGARQQVRDGLAALLDYARPRGMPLAIEPLHPMYAADRACVNSLTQANDLCDELGDHGLGIAVDLYHTWWDPAFHHEIARAGRQRLLAFHICDWLTPTRDMLEDRGMMGDGVIDIRGFRQAVEAQGYSGYHEVEIFSRLTWWERDPDEVLRTCKARHLQHG</sequence>
<feature type="domain" description="Xylose isomerase-like TIM barrel" evidence="1">
    <location>
        <begin position="41"/>
        <end position="264"/>
    </location>
</feature>
<reference evidence="2 3" key="1">
    <citation type="submission" date="2017-12" db="EMBL/GenBank/DDBJ databases">
        <title>Characterization of six clinical isolates of Enterochimera gen. nov., a novel genus of the Yersiniaciae family and the three species Enterochimera arupensis sp. nov., Enterochimera coloradensis sp. nov, and Enterochimera californica sp. nov.</title>
        <authorList>
            <person name="Rossi A."/>
            <person name="Fisher M."/>
        </authorList>
    </citation>
    <scope>NUCLEOTIDE SEQUENCE [LARGE SCALE GENOMIC DNA]</scope>
    <source>
        <strain evidence="3">2016-Iso4</strain>
    </source>
</reference>
<name>A0A2N5E5L6_9GAMM</name>